<dbReference type="InterPro" id="IPR036286">
    <property type="entry name" value="LexA/Signal_pep-like_sf"/>
</dbReference>
<dbReference type="Proteomes" id="UP000702954">
    <property type="component" value="Unassembled WGS sequence"/>
</dbReference>
<dbReference type="Gene3D" id="2.10.109.10">
    <property type="entry name" value="Umud Fragment, subunit A"/>
    <property type="match status" value="1"/>
</dbReference>
<evidence type="ECO:0000313" key="4">
    <source>
        <dbReference type="Proteomes" id="UP000294613"/>
    </source>
</evidence>
<evidence type="ECO:0000259" key="1">
    <source>
        <dbReference type="Pfam" id="PF00717"/>
    </source>
</evidence>
<name>A0A4R3JU66_9FIRM</name>
<evidence type="ECO:0000313" key="3">
    <source>
        <dbReference type="EMBL" id="TCS69633.1"/>
    </source>
</evidence>
<accession>A0A4R3JU66</accession>
<dbReference type="Proteomes" id="UP000294613">
    <property type="component" value="Unassembled WGS sequence"/>
</dbReference>
<dbReference type="SUPFAM" id="SSF51306">
    <property type="entry name" value="LexA/Signal peptidase"/>
    <property type="match status" value="1"/>
</dbReference>
<dbReference type="Pfam" id="PF00717">
    <property type="entry name" value="Peptidase_S24"/>
    <property type="match status" value="1"/>
</dbReference>
<sequence length="158" mass="18276">MMEERTVILSLEELSPILNSLLEQGQTVTLQVTGTSMMPLWMHRRDQVVLEHCQEGSLKNGDIVLYRRENGQYVLHRIIKLYDRQMSLCGDAQSKLEKNVSTNAVIARVVKICRKGKWFSCDHRGYLLYVYLWGIMRPVRGKVLGIAGRIRSLKKSRK</sequence>
<dbReference type="EMBL" id="BHEO01000008">
    <property type="protein sequence ID" value="GBU05954.1"/>
    <property type="molecule type" value="Genomic_DNA"/>
</dbReference>
<feature type="domain" description="Peptidase S24/S26A/S26B/S26C" evidence="1">
    <location>
        <begin position="15"/>
        <end position="88"/>
    </location>
</feature>
<dbReference type="CDD" id="cd06462">
    <property type="entry name" value="Peptidase_S24_S26"/>
    <property type="match status" value="1"/>
</dbReference>
<organism evidence="3 4">
    <name type="scientific">Faecalimonas umbilicata</name>
    <dbReference type="NCBI Taxonomy" id="1912855"/>
    <lineage>
        <taxon>Bacteria</taxon>
        <taxon>Bacillati</taxon>
        <taxon>Bacillota</taxon>
        <taxon>Clostridia</taxon>
        <taxon>Lachnospirales</taxon>
        <taxon>Lachnospiraceae</taxon>
        <taxon>Faecalimonas</taxon>
    </lineage>
</organism>
<proteinExistence type="predicted"/>
<evidence type="ECO:0000313" key="5">
    <source>
        <dbReference type="Proteomes" id="UP000702954"/>
    </source>
</evidence>
<dbReference type="InterPro" id="IPR015927">
    <property type="entry name" value="Peptidase_S24_S26A/B/C"/>
</dbReference>
<dbReference type="RefSeq" id="WP_116442117.1">
    <property type="nucleotide sequence ID" value="NZ_JBKWQI010000005.1"/>
</dbReference>
<dbReference type="EMBL" id="SLZV01000003">
    <property type="protein sequence ID" value="TCS69633.1"/>
    <property type="molecule type" value="Genomic_DNA"/>
</dbReference>
<comment type="caution">
    <text evidence="3">The sequence shown here is derived from an EMBL/GenBank/DDBJ whole genome shotgun (WGS) entry which is preliminary data.</text>
</comment>
<reference evidence="3 4" key="2">
    <citation type="submission" date="2019-03" db="EMBL/GenBank/DDBJ databases">
        <title>Genomic Encyclopedia of Type Strains, Phase IV (KMG-IV): sequencing the most valuable type-strain genomes for metagenomic binning, comparative biology and taxonomic classification.</title>
        <authorList>
            <person name="Goeker M."/>
        </authorList>
    </citation>
    <scope>NUCLEOTIDE SEQUENCE [LARGE SCALE GENOMIC DNA]</scope>
    <source>
        <strain evidence="3 4">DSM 103426</strain>
    </source>
</reference>
<protein>
    <submittedName>
        <fullName evidence="3">Peptidase S24-like protein</fullName>
    </submittedName>
</protein>
<keyword evidence="5" id="KW-1185">Reference proteome</keyword>
<gene>
    <name evidence="3" type="ORF">EDD74_10383</name>
    <name evidence="2" type="ORF">FAEUMB_24950</name>
</gene>
<dbReference type="AlphaFoldDB" id="A0A4R3JU66"/>
<evidence type="ECO:0000313" key="2">
    <source>
        <dbReference type="EMBL" id="GBU05954.1"/>
    </source>
</evidence>
<reference evidence="2 5" key="1">
    <citation type="journal article" date="2018" name="Int. J. Syst. Evol. Microbiol.">
        <title>Draft Genome Sequence of Faecalimonas umbilicata JCM 30896T, an Acetate-Producing Bacterium Isolated from Human Feces.</title>
        <authorList>
            <person name="Sakamoto M."/>
            <person name="Ikeyama N."/>
            <person name="Yuki M."/>
            <person name="Ohkuma M."/>
        </authorList>
    </citation>
    <scope>NUCLEOTIDE SEQUENCE [LARGE SCALE GENOMIC DNA]</scope>
    <source>
        <strain evidence="2 5">EGH7</strain>
    </source>
</reference>